<dbReference type="OrthoDB" id="4949822at2"/>
<dbReference type="RefSeq" id="WP_044571280.1">
    <property type="nucleotide sequence ID" value="NZ_CP013746.1"/>
</dbReference>
<accession>A0A0U3QMG0</accession>
<protein>
    <submittedName>
        <fullName evidence="1">Uncharacterized protein</fullName>
    </submittedName>
</protein>
<evidence type="ECO:0000313" key="1">
    <source>
        <dbReference type="EMBL" id="SEF10471.1"/>
    </source>
</evidence>
<dbReference type="KEGG" id="arw:MB46_19560"/>
<reference evidence="1 2" key="1">
    <citation type="submission" date="2016-10" db="EMBL/GenBank/DDBJ databases">
        <authorList>
            <person name="de Groot N.N."/>
        </authorList>
    </citation>
    <scope>NUCLEOTIDE SEQUENCE [LARGE SCALE GENOMIC DNA]</scope>
    <source>
        <strain evidence="1 2">DSM 22274</strain>
    </source>
</reference>
<evidence type="ECO:0000313" key="2">
    <source>
        <dbReference type="Proteomes" id="UP000182725"/>
    </source>
</evidence>
<gene>
    <name evidence="1" type="ORF">SAMN04489740_3996</name>
</gene>
<organism evidence="1 2">
    <name type="scientific">Arthrobacter alpinus</name>
    <dbReference type="NCBI Taxonomy" id="656366"/>
    <lineage>
        <taxon>Bacteria</taxon>
        <taxon>Bacillati</taxon>
        <taxon>Actinomycetota</taxon>
        <taxon>Actinomycetes</taxon>
        <taxon>Micrococcales</taxon>
        <taxon>Micrococcaceae</taxon>
        <taxon>Arthrobacter</taxon>
    </lineage>
</organism>
<name>A0A0U3QMG0_9MICC</name>
<dbReference type="Proteomes" id="UP000182725">
    <property type="component" value="Unassembled WGS sequence"/>
</dbReference>
<dbReference type="AlphaFoldDB" id="A0A0U3QMG0"/>
<accession>A0A1H5PBL6</accession>
<proteinExistence type="predicted"/>
<dbReference type="EMBL" id="FNTV01000002">
    <property type="protein sequence ID" value="SEF10471.1"/>
    <property type="molecule type" value="Genomic_DNA"/>
</dbReference>
<sequence>MMSTIGYQVIGPVAALVTVIDPGVTANTNAPFLAQLKSIAGIILVASIILVVIALIVGTVLLVFSKITHNSRGQEVGLPIVGWCLLGAAIIGSASGLVMWGSGFTLS</sequence>